<reference evidence="1" key="1">
    <citation type="submission" date="2023-10" db="EMBL/GenBank/DDBJ databases">
        <title>Genome assembly of Pristionchus species.</title>
        <authorList>
            <person name="Yoshida K."/>
            <person name="Sommer R.J."/>
        </authorList>
    </citation>
    <scope>NUCLEOTIDE SEQUENCE</scope>
    <source>
        <strain evidence="1">RS0144</strain>
    </source>
</reference>
<comment type="caution">
    <text evidence="1">The sequence shown here is derived from an EMBL/GenBank/DDBJ whole genome shotgun (WGS) entry which is preliminary data.</text>
</comment>
<evidence type="ECO:0000313" key="1">
    <source>
        <dbReference type="EMBL" id="GMS89070.1"/>
    </source>
</evidence>
<accession>A0AAV5T9N0</accession>
<evidence type="ECO:0000313" key="3">
    <source>
        <dbReference type="Proteomes" id="UP001432027"/>
    </source>
</evidence>
<protein>
    <submittedName>
        <fullName evidence="1">Uncharacterized protein</fullName>
    </submittedName>
</protein>
<dbReference type="EMBL" id="BTSX01000003">
    <property type="protein sequence ID" value="GMS89071.1"/>
    <property type="molecule type" value="Genomic_DNA"/>
</dbReference>
<dbReference type="EMBL" id="BTSX01000003">
    <property type="protein sequence ID" value="GMS89070.1"/>
    <property type="molecule type" value="Genomic_DNA"/>
</dbReference>
<dbReference type="AlphaFoldDB" id="A0AAV5T9N0"/>
<gene>
    <name evidence="1" type="ORF">PENTCL1PPCAC_11245</name>
    <name evidence="2" type="ORF">PENTCL1PPCAC_11246</name>
</gene>
<proteinExistence type="predicted"/>
<evidence type="ECO:0000313" key="2">
    <source>
        <dbReference type="EMBL" id="GMS89071.1"/>
    </source>
</evidence>
<keyword evidence="3" id="KW-1185">Reference proteome</keyword>
<dbReference type="Proteomes" id="UP001432027">
    <property type="component" value="Unassembled WGS sequence"/>
</dbReference>
<organism evidence="1 3">
    <name type="scientific">Pristionchus entomophagus</name>
    <dbReference type="NCBI Taxonomy" id="358040"/>
    <lineage>
        <taxon>Eukaryota</taxon>
        <taxon>Metazoa</taxon>
        <taxon>Ecdysozoa</taxon>
        <taxon>Nematoda</taxon>
        <taxon>Chromadorea</taxon>
        <taxon>Rhabditida</taxon>
        <taxon>Rhabditina</taxon>
        <taxon>Diplogasteromorpha</taxon>
        <taxon>Diplogasteroidea</taxon>
        <taxon>Neodiplogasteridae</taxon>
        <taxon>Pristionchus</taxon>
    </lineage>
</organism>
<sequence length="184" mass="20806">MMFSPQIPLSSSPILSSDYLKTAVILDLGNNSVYLQEVTTYSPFFPLSSDNLIEARFQCAQATDIQVVATTRYKDIPIWRLEVLSTRKLEWCEIKVEIGTDGKQPFTYASRDGSHMIFATMTREVGNSRLIDDDEVVVGGPMRRFQLIRNAMRVSSLLRLATIAVQKSGRVSRQQLIQIAERTK</sequence>
<name>A0AAV5T9N0_9BILA</name>